<dbReference type="Pfam" id="PF03544">
    <property type="entry name" value="TonB_C"/>
    <property type="match status" value="1"/>
</dbReference>
<dbReference type="Pfam" id="PF05569">
    <property type="entry name" value="Peptidase_M56"/>
    <property type="match status" value="1"/>
</dbReference>
<comment type="caution">
    <text evidence="4">The sequence shown here is derived from an EMBL/GenBank/DDBJ whole genome shotgun (WGS) entry which is preliminary data.</text>
</comment>
<accession>A0A2N0U2F8</accession>
<dbReference type="PANTHER" id="PTHR34978:SF3">
    <property type="entry name" value="SLR0241 PROTEIN"/>
    <property type="match status" value="1"/>
</dbReference>
<dbReference type="RefSeq" id="WP_079713454.1">
    <property type="nucleotide sequence ID" value="NZ_FUZC01000009.1"/>
</dbReference>
<dbReference type="Gene3D" id="3.30.1150.10">
    <property type="match status" value="1"/>
</dbReference>
<dbReference type="Proteomes" id="UP000232673">
    <property type="component" value="Unassembled WGS sequence"/>
</dbReference>
<dbReference type="InterPro" id="IPR037682">
    <property type="entry name" value="TonB_C"/>
</dbReference>
<evidence type="ECO:0000259" key="3">
    <source>
        <dbReference type="Pfam" id="PF05569"/>
    </source>
</evidence>
<dbReference type="GO" id="GO:0055085">
    <property type="term" value="P:transmembrane transport"/>
    <property type="evidence" value="ECO:0007669"/>
    <property type="project" value="InterPro"/>
</dbReference>
<keyword evidence="5" id="KW-1185">Reference proteome</keyword>
<sequence length="526" mass="60956">MLEYILQVVIFQLGFLLMYELLLKKETFFTINRWYLLVTPLVSLLLPLLKFESLSALVPAESISTLSQVWLPEVYIGGQPKNIQQLPAVNVAQEKGLQINWWLVTYISGVVLSLILLLKKYQNLNHLFRFRRISEDKELRIIEVPNSNIACTFFKTIFLGDKLSEAEKQQILSHELVHVKQKHSLDLVFFEALKILFWFNPLVYIYQSRIATLHEFIADANVVKTTTKRSYYEQLLNTAFNTQNISFINQFFNHSLIKKRIIMLQKSRSKTIAKFKYLFVLPLLFMMLTYVSCSDDNSSVASAEEDPLSQYSYTIDVSEGMTEENRKVHQKYEEFLMNNPNYVSWATIDSNEKSISYAIHSRDEEVPEGYIKLYVSDKYDMYINLPNEGKEKDSDKYAEEIEYDSESGVPFALIEDVPVFEGCEGLNSNEERKDCMSRQITRFVNMNFNTNLGKELNLRGTNRVITQFRIDESGNVVNVKARAPHPDLEEEAIRVISELPKMQPGKQDGKEISVMYSLPIVFQVGE</sequence>
<feature type="domain" description="Peptidase M56" evidence="3">
    <location>
        <begin position="156"/>
        <end position="264"/>
    </location>
</feature>
<proteinExistence type="predicted"/>
<keyword evidence="1" id="KW-0812">Transmembrane</keyword>
<feature type="transmembrane region" description="Helical" evidence="1">
    <location>
        <begin position="6"/>
        <end position="22"/>
    </location>
</feature>
<dbReference type="OrthoDB" id="1522859at2"/>
<organism evidence="4 5">
    <name type="scientific">Salegentibacter salinarum</name>
    <dbReference type="NCBI Taxonomy" id="447422"/>
    <lineage>
        <taxon>Bacteria</taxon>
        <taxon>Pseudomonadati</taxon>
        <taxon>Bacteroidota</taxon>
        <taxon>Flavobacteriia</taxon>
        <taxon>Flavobacteriales</taxon>
        <taxon>Flavobacteriaceae</taxon>
        <taxon>Salegentibacter</taxon>
    </lineage>
</organism>
<dbReference type="STRING" id="447422.SAMN05660903_02410"/>
<dbReference type="CDD" id="cd07341">
    <property type="entry name" value="M56_BlaR1_MecR1_like"/>
    <property type="match status" value="1"/>
</dbReference>
<evidence type="ECO:0000313" key="4">
    <source>
        <dbReference type="EMBL" id="PKD21096.1"/>
    </source>
</evidence>
<protein>
    <submittedName>
        <fullName evidence="4">BlaR1 peptidase M56</fullName>
    </submittedName>
</protein>
<reference evidence="4 5" key="1">
    <citation type="submission" date="2015-10" db="EMBL/GenBank/DDBJ databases">
        <title>Draft genome sequence of Salegentibacter salinarum KCTC 12975.</title>
        <authorList>
            <person name="Lin W."/>
            <person name="Zheng Q."/>
        </authorList>
    </citation>
    <scope>NUCLEOTIDE SEQUENCE [LARGE SCALE GENOMIC DNA]</scope>
    <source>
        <strain evidence="4 5">KCTC 12975</strain>
    </source>
</reference>
<dbReference type="EMBL" id="LKTS01000002">
    <property type="protein sequence ID" value="PKD21096.1"/>
    <property type="molecule type" value="Genomic_DNA"/>
</dbReference>
<dbReference type="InterPro" id="IPR008756">
    <property type="entry name" value="Peptidase_M56"/>
</dbReference>
<gene>
    <name evidence="4" type="ORF">APR41_11815</name>
</gene>
<name>A0A2N0U2F8_9FLAO</name>
<evidence type="ECO:0000256" key="1">
    <source>
        <dbReference type="SAM" id="Phobius"/>
    </source>
</evidence>
<evidence type="ECO:0000313" key="5">
    <source>
        <dbReference type="Proteomes" id="UP000232673"/>
    </source>
</evidence>
<feature type="domain" description="TonB C-terminal" evidence="2">
    <location>
        <begin position="463"/>
        <end position="523"/>
    </location>
</feature>
<evidence type="ECO:0000259" key="2">
    <source>
        <dbReference type="Pfam" id="PF03544"/>
    </source>
</evidence>
<dbReference type="PANTHER" id="PTHR34978">
    <property type="entry name" value="POSSIBLE SENSOR-TRANSDUCER PROTEIN BLAR"/>
    <property type="match status" value="1"/>
</dbReference>
<keyword evidence="1" id="KW-0472">Membrane</keyword>
<feature type="transmembrane region" description="Helical" evidence="1">
    <location>
        <begin position="99"/>
        <end position="118"/>
    </location>
</feature>
<dbReference type="AlphaFoldDB" id="A0A2N0U2F8"/>
<dbReference type="InterPro" id="IPR052173">
    <property type="entry name" value="Beta-lactam_resp_regulator"/>
</dbReference>
<keyword evidence="1" id="KW-1133">Transmembrane helix</keyword>
<dbReference type="SUPFAM" id="SSF74653">
    <property type="entry name" value="TolA/TonB C-terminal domain"/>
    <property type="match status" value="1"/>
</dbReference>